<accession>A0A6A6S1R4</accession>
<evidence type="ECO:0000313" key="1">
    <source>
        <dbReference type="EMBL" id="KAF2641796.1"/>
    </source>
</evidence>
<sequence>MAAVLVGWDRVLGDSMTSKTRRPVPEHLRSDTWVRHDMCARDRTLLLLGRCQRDMILAHYCYSLSSLTCEGGATITFDRMDNAAYHIPGRATALANQHQPTNIEIYLFGSSSVAPTHSASKLSQPKANTSPLIRFLSTSKTLKLHLAHATLPLFTPGLVAGSGCFGRKAGGQLICIASSPTSQTFVTLATLANLVFLYQSCYLRRFSNSLATVATVPTVAYKRSCFDTLAIVLPIFVRRET</sequence>
<dbReference type="Proteomes" id="UP000799753">
    <property type="component" value="Unassembled WGS sequence"/>
</dbReference>
<keyword evidence="2" id="KW-1185">Reference proteome</keyword>
<protein>
    <submittedName>
        <fullName evidence="1">Uncharacterized protein</fullName>
    </submittedName>
</protein>
<dbReference type="AlphaFoldDB" id="A0A6A6S1R4"/>
<evidence type="ECO:0000313" key="2">
    <source>
        <dbReference type="Proteomes" id="UP000799753"/>
    </source>
</evidence>
<name>A0A6A6S1R4_9PLEO</name>
<proteinExistence type="predicted"/>
<organism evidence="1 2">
    <name type="scientific">Massarina eburnea CBS 473.64</name>
    <dbReference type="NCBI Taxonomy" id="1395130"/>
    <lineage>
        <taxon>Eukaryota</taxon>
        <taxon>Fungi</taxon>
        <taxon>Dikarya</taxon>
        <taxon>Ascomycota</taxon>
        <taxon>Pezizomycotina</taxon>
        <taxon>Dothideomycetes</taxon>
        <taxon>Pleosporomycetidae</taxon>
        <taxon>Pleosporales</taxon>
        <taxon>Massarineae</taxon>
        <taxon>Massarinaceae</taxon>
        <taxon>Massarina</taxon>
    </lineage>
</organism>
<dbReference type="EMBL" id="MU006782">
    <property type="protein sequence ID" value="KAF2641796.1"/>
    <property type="molecule type" value="Genomic_DNA"/>
</dbReference>
<gene>
    <name evidence="1" type="ORF">P280DRAFT_285472</name>
</gene>
<reference evidence="1" key="1">
    <citation type="journal article" date="2020" name="Stud. Mycol.">
        <title>101 Dothideomycetes genomes: a test case for predicting lifestyles and emergence of pathogens.</title>
        <authorList>
            <person name="Haridas S."/>
            <person name="Albert R."/>
            <person name="Binder M."/>
            <person name="Bloem J."/>
            <person name="Labutti K."/>
            <person name="Salamov A."/>
            <person name="Andreopoulos B."/>
            <person name="Baker S."/>
            <person name="Barry K."/>
            <person name="Bills G."/>
            <person name="Bluhm B."/>
            <person name="Cannon C."/>
            <person name="Castanera R."/>
            <person name="Culley D."/>
            <person name="Daum C."/>
            <person name="Ezra D."/>
            <person name="Gonzalez J."/>
            <person name="Henrissat B."/>
            <person name="Kuo A."/>
            <person name="Liang C."/>
            <person name="Lipzen A."/>
            <person name="Lutzoni F."/>
            <person name="Magnuson J."/>
            <person name="Mondo S."/>
            <person name="Nolan M."/>
            <person name="Ohm R."/>
            <person name="Pangilinan J."/>
            <person name="Park H.-J."/>
            <person name="Ramirez L."/>
            <person name="Alfaro M."/>
            <person name="Sun H."/>
            <person name="Tritt A."/>
            <person name="Yoshinaga Y."/>
            <person name="Zwiers L.-H."/>
            <person name="Turgeon B."/>
            <person name="Goodwin S."/>
            <person name="Spatafora J."/>
            <person name="Crous P."/>
            <person name="Grigoriev I."/>
        </authorList>
    </citation>
    <scope>NUCLEOTIDE SEQUENCE</scope>
    <source>
        <strain evidence="1">CBS 473.64</strain>
    </source>
</reference>